<reference evidence="2" key="1">
    <citation type="submission" date="2021-06" db="EMBL/GenBank/DDBJ databases">
        <title>Comparative genomics, transcriptomics and evolutionary studies reveal genomic signatures of adaptation to plant cell wall in hemibiotrophic fungi.</title>
        <authorList>
            <consortium name="DOE Joint Genome Institute"/>
            <person name="Baroncelli R."/>
            <person name="Diaz J.F."/>
            <person name="Benocci T."/>
            <person name="Peng M."/>
            <person name="Battaglia E."/>
            <person name="Haridas S."/>
            <person name="Andreopoulos W."/>
            <person name="Labutti K."/>
            <person name="Pangilinan J."/>
            <person name="Floch G.L."/>
            <person name="Makela M.R."/>
            <person name="Henrissat B."/>
            <person name="Grigoriev I.V."/>
            <person name="Crouch J.A."/>
            <person name="De Vries R.P."/>
            <person name="Sukno S.A."/>
            <person name="Thon M.R."/>
        </authorList>
    </citation>
    <scope>NUCLEOTIDE SEQUENCE</scope>
    <source>
        <strain evidence="2">CBS 125086</strain>
    </source>
</reference>
<keyword evidence="3" id="KW-1185">Reference proteome</keyword>
<sequence length="55" mass="5965">MACLSGPPKTKRKSCRARGAPAKPSALTLLWLYPLARENDGCCSLSLSRWNGFLA</sequence>
<evidence type="ECO:0000313" key="3">
    <source>
        <dbReference type="Proteomes" id="UP001230504"/>
    </source>
</evidence>
<name>A0AAD8PUC5_9PEZI</name>
<dbReference type="Proteomes" id="UP001230504">
    <property type="component" value="Unassembled WGS sequence"/>
</dbReference>
<feature type="region of interest" description="Disordered" evidence="1">
    <location>
        <begin position="1"/>
        <end position="21"/>
    </location>
</feature>
<proteinExistence type="predicted"/>
<evidence type="ECO:0000313" key="2">
    <source>
        <dbReference type="EMBL" id="KAK1584824.1"/>
    </source>
</evidence>
<dbReference type="AlphaFoldDB" id="A0AAD8PUC5"/>
<accession>A0AAD8PUC5</accession>
<comment type="caution">
    <text evidence="2">The sequence shown here is derived from an EMBL/GenBank/DDBJ whole genome shotgun (WGS) entry which is preliminary data.</text>
</comment>
<dbReference type="RefSeq" id="XP_060411885.1">
    <property type="nucleotide sequence ID" value="XM_060558306.1"/>
</dbReference>
<organism evidence="2 3">
    <name type="scientific">Colletotrichum navitas</name>
    <dbReference type="NCBI Taxonomy" id="681940"/>
    <lineage>
        <taxon>Eukaryota</taxon>
        <taxon>Fungi</taxon>
        <taxon>Dikarya</taxon>
        <taxon>Ascomycota</taxon>
        <taxon>Pezizomycotina</taxon>
        <taxon>Sordariomycetes</taxon>
        <taxon>Hypocreomycetidae</taxon>
        <taxon>Glomerellales</taxon>
        <taxon>Glomerellaceae</taxon>
        <taxon>Colletotrichum</taxon>
        <taxon>Colletotrichum graminicola species complex</taxon>
    </lineage>
</organism>
<dbReference type="EMBL" id="JAHLJV010000050">
    <property type="protein sequence ID" value="KAK1584824.1"/>
    <property type="molecule type" value="Genomic_DNA"/>
</dbReference>
<protein>
    <submittedName>
        <fullName evidence="2">Uncharacterized protein</fullName>
    </submittedName>
</protein>
<evidence type="ECO:0000256" key="1">
    <source>
        <dbReference type="SAM" id="MobiDB-lite"/>
    </source>
</evidence>
<gene>
    <name evidence="2" type="ORF">LY79DRAFT_560091</name>
</gene>
<dbReference type="GeneID" id="85442546"/>